<gene>
    <name evidence="2" type="ORF">HMPREF1250_1984</name>
</gene>
<dbReference type="Gene3D" id="1.10.1760.20">
    <property type="match status" value="1"/>
</dbReference>
<evidence type="ECO:0000313" key="2">
    <source>
        <dbReference type="EMBL" id="ERT61896.1"/>
    </source>
</evidence>
<dbReference type="eggNOG" id="COG4684">
    <property type="taxonomic scope" value="Bacteria"/>
</dbReference>
<sequence length="206" mass="22061">MEKINQVPAHSGFMNVRQLTVTGFLAAITIFLGLTGYGFIPLIVMNATILHIPTIIGSIAGGRKVGIVVGFIFGLFSFIRTLQAPSLLLLFAVQYNIAYDAIICIVPRILLGLVAYELYRHMKGTETIRTAVTAVLATVCHTVMFLGSFTLLVGSAYAESKGIPLMNVVNIMTGITIANGIPEALISGVIVTPIIIALRRTGIKVD</sequence>
<dbReference type="InterPro" id="IPR024529">
    <property type="entry name" value="ECF_trnsprt_substrate-spec"/>
</dbReference>
<reference evidence="2 3" key="1">
    <citation type="submission" date="2013-09" db="EMBL/GenBank/DDBJ databases">
        <authorList>
            <person name="Durkin A.S."/>
            <person name="Haft D.R."/>
            <person name="McCorrison J."/>
            <person name="Torralba M."/>
            <person name="Gillis M."/>
            <person name="Haft D.H."/>
            <person name="Methe B."/>
            <person name="Sutton G."/>
            <person name="Nelson K.E."/>
        </authorList>
    </citation>
    <scope>NUCLEOTIDE SEQUENCE [LARGE SCALE GENOMIC DNA]</scope>
    <source>
        <strain evidence="2 3">BV3C16-1</strain>
    </source>
</reference>
<evidence type="ECO:0000313" key="3">
    <source>
        <dbReference type="Proteomes" id="UP000017090"/>
    </source>
</evidence>
<feature type="transmembrane region" description="Helical" evidence="1">
    <location>
        <begin position="131"/>
        <end position="157"/>
    </location>
</feature>
<dbReference type="OrthoDB" id="9813540at2"/>
<dbReference type="STRING" id="1111454.HMPREF1250_1984"/>
<organism evidence="2 3">
    <name type="scientific">Megasphaera vaginalis</name>
    <name type="common">ex Srinivasan et al. 2021</name>
    <dbReference type="NCBI Taxonomy" id="1111454"/>
    <lineage>
        <taxon>Bacteria</taxon>
        <taxon>Bacillati</taxon>
        <taxon>Bacillota</taxon>
        <taxon>Negativicutes</taxon>
        <taxon>Veillonellales</taxon>
        <taxon>Veillonellaceae</taxon>
        <taxon>Megasphaera</taxon>
    </lineage>
</organism>
<keyword evidence="1" id="KW-0472">Membrane</keyword>
<evidence type="ECO:0000256" key="1">
    <source>
        <dbReference type="SAM" id="Phobius"/>
    </source>
</evidence>
<proteinExistence type="predicted"/>
<dbReference type="RefSeq" id="WP_023052792.1">
    <property type="nucleotide sequence ID" value="NZ_AWXA01000007.1"/>
</dbReference>
<feature type="transmembrane region" description="Helical" evidence="1">
    <location>
        <begin position="97"/>
        <end position="119"/>
    </location>
</feature>
<keyword evidence="1" id="KW-0812">Transmembrane</keyword>
<name>U7URI2_9FIRM</name>
<protein>
    <submittedName>
        <fullName evidence="2">PF12822 family protein</fullName>
    </submittedName>
</protein>
<keyword evidence="1" id="KW-1133">Transmembrane helix</keyword>
<dbReference type="GO" id="GO:0022857">
    <property type="term" value="F:transmembrane transporter activity"/>
    <property type="evidence" value="ECO:0007669"/>
    <property type="project" value="InterPro"/>
</dbReference>
<dbReference type="EMBL" id="AWXA01000007">
    <property type="protein sequence ID" value="ERT61896.1"/>
    <property type="molecule type" value="Genomic_DNA"/>
</dbReference>
<dbReference type="AlphaFoldDB" id="U7URI2"/>
<keyword evidence="3" id="KW-1185">Reference proteome</keyword>
<comment type="caution">
    <text evidence="2">The sequence shown here is derived from an EMBL/GenBank/DDBJ whole genome shotgun (WGS) entry which is preliminary data.</text>
</comment>
<feature type="transmembrane region" description="Helical" evidence="1">
    <location>
        <begin position="177"/>
        <end position="198"/>
    </location>
</feature>
<dbReference type="PATRIC" id="fig|1111454.3.peg.318"/>
<dbReference type="Pfam" id="PF12822">
    <property type="entry name" value="ECF_trnsprt"/>
    <property type="match status" value="1"/>
</dbReference>
<dbReference type="Proteomes" id="UP000017090">
    <property type="component" value="Unassembled WGS sequence"/>
</dbReference>
<accession>U7URI2</accession>
<feature type="transmembrane region" description="Helical" evidence="1">
    <location>
        <begin position="65"/>
        <end position="91"/>
    </location>
</feature>
<feature type="transmembrane region" description="Helical" evidence="1">
    <location>
        <begin position="20"/>
        <end position="44"/>
    </location>
</feature>